<keyword evidence="8" id="KW-0902">Two-component regulatory system</keyword>
<dbReference type="AlphaFoldDB" id="A0A2R5F1L2"/>
<keyword evidence="9" id="KW-0472">Membrane</keyword>
<keyword evidence="4" id="KW-0808">Transferase</keyword>
<evidence type="ECO:0000256" key="9">
    <source>
        <dbReference type="SAM" id="Phobius"/>
    </source>
</evidence>
<evidence type="ECO:0000256" key="4">
    <source>
        <dbReference type="ARBA" id="ARBA00022679"/>
    </source>
</evidence>
<evidence type="ECO:0000256" key="5">
    <source>
        <dbReference type="ARBA" id="ARBA00022741"/>
    </source>
</evidence>
<evidence type="ECO:0000256" key="7">
    <source>
        <dbReference type="ARBA" id="ARBA00022840"/>
    </source>
</evidence>
<dbReference type="GO" id="GO:0046983">
    <property type="term" value="F:protein dimerization activity"/>
    <property type="evidence" value="ECO:0007669"/>
    <property type="project" value="InterPro"/>
</dbReference>
<sequence>MTGLEEYLEPYAMAKEQLPSAYSHLKNQFKSDQLPAGFTWNELDGLVEHRFEISQRMVEKRLELGAGVFQEVALFNEGRKTMDKIRGKFSQLDLFQDSRINNLNDSVHKLRTQAETFSWIAAGITALMVGLALFLLVHERKARTKLEWELLESNQRLEVKVSERTKDLSEAKARISEFALVQENAIEEERRRLAREVHDQIGQIFTAIKLIIGSVQENALPEGQYKVLQSALESGISSTRKITAELRPPLLDDLGLEAALDSYIGQFASSAGYQYEVEIKDVDKLTETQALTIFRITQEAISNIIKYARAANVVINGLAVDGFYEFKISDDGDGFEFDSRRPGALGLIAMQERANLLNGDCKIESRLTQGTTVTIHLPLATDV</sequence>
<evidence type="ECO:0000313" key="11">
    <source>
        <dbReference type="EMBL" id="GBG12586.1"/>
    </source>
</evidence>
<feature type="domain" description="Histidine kinase" evidence="10">
    <location>
        <begin position="192"/>
        <end position="381"/>
    </location>
</feature>
<protein>
    <recommendedName>
        <fullName evidence="2">histidine kinase</fullName>
        <ecNumber evidence="2">2.7.13.3</ecNumber>
    </recommendedName>
</protein>
<keyword evidence="9" id="KW-1133">Transmembrane helix</keyword>
<evidence type="ECO:0000256" key="1">
    <source>
        <dbReference type="ARBA" id="ARBA00000085"/>
    </source>
</evidence>
<dbReference type="GO" id="GO:0005524">
    <property type="term" value="F:ATP binding"/>
    <property type="evidence" value="ECO:0007669"/>
    <property type="project" value="UniProtKB-KW"/>
</dbReference>
<dbReference type="InterPro" id="IPR003594">
    <property type="entry name" value="HATPase_dom"/>
</dbReference>
<keyword evidence="3" id="KW-0597">Phosphoprotein</keyword>
<dbReference type="InterPro" id="IPR050482">
    <property type="entry name" value="Sensor_HK_TwoCompSys"/>
</dbReference>
<dbReference type="Proteomes" id="UP000245081">
    <property type="component" value="Unassembled WGS sequence"/>
</dbReference>
<evidence type="ECO:0000313" key="12">
    <source>
        <dbReference type="Proteomes" id="UP000245081"/>
    </source>
</evidence>
<dbReference type="InterPro" id="IPR005467">
    <property type="entry name" value="His_kinase_dom"/>
</dbReference>
<keyword evidence="12" id="KW-1185">Reference proteome</keyword>
<dbReference type="Pfam" id="PF02518">
    <property type="entry name" value="HATPase_c"/>
    <property type="match status" value="1"/>
</dbReference>
<dbReference type="PANTHER" id="PTHR24421:SF10">
    <property type="entry name" value="NITRATE_NITRITE SENSOR PROTEIN NARQ"/>
    <property type="match status" value="1"/>
</dbReference>
<reference evidence="11 12" key="1">
    <citation type="journal article" date="2018" name="Environ. Microbiol.">
        <title>Isolation and genomic characterization of Novimethylophilus kurashikiensis gen. nov. sp. nov., a new lanthanide-dependent methylotrophic species of Methylophilaceae.</title>
        <authorList>
            <person name="Lv H."/>
            <person name="Sahin N."/>
            <person name="Tani A."/>
        </authorList>
    </citation>
    <scope>NUCLEOTIDE SEQUENCE [LARGE SCALE GENOMIC DNA]</scope>
    <source>
        <strain evidence="11 12">La2-4</strain>
    </source>
</reference>
<dbReference type="PROSITE" id="PS50109">
    <property type="entry name" value="HIS_KIN"/>
    <property type="match status" value="1"/>
</dbReference>
<keyword evidence="5" id="KW-0547">Nucleotide-binding</keyword>
<dbReference type="Pfam" id="PF07730">
    <property type="entry name" value="HisKA_3"/>
    <property type="match status" value="1"/>
</dbReference>
<evidence type="ECO:0000256" key="3">
    <source>
        <dbReference type="ARBA" id="ARBA00022553"/>
    </source>
</evidence>
<evidence type="ECO:0000256" key="6">
    <source>
        <dbReference type="ARBA" id="ARBA00022777"/>
    </source>
</evidence>
<dbReference type="SMART" id="SM00387">
    <property type="entry name" value="HATPase_c"/>
    <property type="match status" value="1"/>
</dbReference>
<dbReference type="Gene3D" id="1.20.5.1930">
    <property type="match status" value="1"/>
</dbReference>
<dbReference type="GO" id="GO:0016020">
    <property type="term" value="C:membrane"/>
    <property type="evidence" value="ECO:0007669"/>
    <property type="project" value="InterPro"/>
</dbReference>
<keyword evidence="9" id="KW-0812">Transmembrane</keyword>
<name>A0A2R5F1L2_9PROT</name>
<comment type="caution">
    <text evidence="11">The sequence shown here is derived from an EMBL/GenBank/DDBJ whole genome shotgun (WGS) entry which is preliminary data.</text>
</comment>
<dbReference type="SUPFAM" id="SSF55874">
    <property type="entry name" value="ATPase domain of HSP90 chaperone/DNA topoisomerase II/histidine kinase"/>
    <property type="match status" value="1"/>
</dbReference>
<dbReference type="PANTHER" id="PTHR24421">
    <property type="entry name" value="NITRATE/NITRITE SENSOR PROTEIN NARX-RELATED"/>
    <property type="match status" value="1"/>
</dbReference>
<keyword evidence="6 11" id="KW-0418">Kinase</keyword>
<dbReference type="Pfam" id="PF05227">
    <property type="entry name" value="CHASE3"/>
    <property type="match status" value="1"/>
</dbReference>
<keyword evidence="7" id="KW-0067">ATP-binding</keyword>
<accession>A0A2R5F1L2</accession>
<organism evidence="11 12">
    <name type="scientific">Novimethylophilus kurashikiensis</name>
    <dbReference type="NCBI Taxonomy" id="1825523"/>
    <lineage>
        <taxon>Bacteria</taxon>
        <taxon>Pseudomonadati</taxon>
        <taxon>Pseudomonadota</taxon>
        <taxon>Betaproteobacteria</taxon>
        <taxon>Nitrosomonadales</taxon>
        <taxon>Methylophilaceae</taxon>
        <taxon>Novimethylophilus</taxon>
    </lineage>
</organism>
<dbReference type="InterPro" id="IPR036890">
    <property type="entry name" value="HATPase_C_sf"/>
</dbReference>
<dbReference type="EC" id="2.7.13.3" evidence="2"/>
<dbReference type="InterPro" id="IPR011712">
    <property type="entry name" value="Sig_transdc_His_kin_sub3_dim/P"/>
</dbReference>
<dbReference type="InterPro" id="IPR007891">
    <property type="entry name" value="CHASE3"/>
</dbReference>
<evidence type="ECO:0000256" key="8">
    <source>
        <dbReference type="ARBA" id="ARBA00023012"/>
    </source>
</evidence>
<comment type="catalytic activity">
    <reaction evidence="1">
        <text>ATP + protein L-histidine = ADP + protein N-phospho-L-histidine.</text>
        <dbReference type="EC" id="2.7.13.3"/>
    </reaction>
</comment>
<dbReference type="EMBL" id="BDOQ01000001">
    <property type="protein sequence ID" value="GBG12586.1"/>
    <property type="molecule type" value="Genomic_DNA"/>
</dbReference>
<feature type="transmembrane region" description="Helical" evidence="9">
    <location>
        <begin position="117"/>
        <end position="137"/>
    </location>
</feature>
<gene>
    <name evidence="11" type="ORF">NMK_0117</name>
</gene>
<evidence type="ECO:0000256" key="2">
    <source>
        <dbReference type="ARBA" id="ARBA00012438"/>
    </source>
</evidence>
<evidence type="ECO:0000259" key="10">
    <source>
        <dbReference type="PROSITE" id="PS50109"/>
    </source>
</evidence>
<dbReference type="GO" id="GO:0000155">
    <property type="term" value="F:phosphorelay sensor kinase activity"/>
    <property type="evidence" value="ECO:0007669"/>
    <property type="project" value="InterPro"/>
</dbReference>
<proteinExistence type="predicted"/>
<dbReference type="Gene3D" id="3.30.565.10">
    <property type="entry name" value="Histidine kinase-like ATPase, C-terminal domain"/>
    <property type="match status" value="1"/>
</dbReference>
<dbReference type="CDD" id="cd16917">
    <property type="entry name" value="HATPase_UhpB-NarQ-NarX-like"/>
    <property type="match status" value="1"/>
</dbReference>